<comment type="caution">
    <text evidence="1">The sequence shown here is derived from an EMBL/GenBank/DDBJ whole genome shotgun (WGS) entry which is preliminary data.</text>
</comment>
<dbReference type="Proteomes" id="UP001055879">
    <property type="component" value="Linkage Group LG01"/>
</dbReference>
<organism evidence="1 2">
    <name type="scientific">Arctium lappa</name>
    <name type="common">Greater burdock</name>
    <name type="synonym">Lappa major</name>
    <dbReference type="NCBI Taxonomy" id="4217"/>
    <lineage>
        <taxon>Eukaryota</taxon>
        <taxon>Viridiplantae</taxon>
        <taxon>Streptophyta</taxon>
        <taxon>Embryophyta</taxon>
        <taxon>Tracheophyta</taxon>
        <taxon>Spermatophyta</taxon>
        <taxon>Magnoliopsida</taxon>
        <taxon>eudicotyledons</taxon>
        <taxon>Gunneridae</taxon>
        <taxon>Pentapetalae</taxon>
        <taxon>asterids</taxon>
        <taxon>campanulids</taxon>
        <taxon>Asterales</taxon>
        <taxon>Asteraceae</taxon>
        <taxon>Carduoideae</taxon>
        <taxon>Cardueae</taxon>
        <taxon>Arctiinae</taxon>
        <taxon>Arctium</taxon>
    </lineage>
</organism>
<name>A0ACB9FHW5_ARCLA</name>
<reference evidence="2" key="1">
    <citation type="journal article" date="2022" name="Mol. Ecol. Resour.">
        <title>The genomes of chicory, endive, great burdock and yacon provide insights into Asteraceae palaeo-polyploidization history and plant inulin production.</title>
        <authorList>
            <person name="Fan W."/>
            <person name="Wang S."/>
            <person name="Wang H."/>
            <person name="Wang A."/>
            <person name="Jiang F."/>
            <person name="Liu H."/>
            <person name="Zhao H."/>
            <person name="Xu D."/>
            <person name="Zhang Y."/>
        </authorList>
    </citation>
    <scope>NUCLEOTIDE SEQUENCE [LARGE SCALE GENOMIC DNA]</scope>
    <source>
        <strain evidence="2">cv. Niubang</strain>
    </source>
</reference>
<keyword evidence="2" id="KW-1185">Reference proteome</keyword>
<evidence type="ECO:0000313" key="2">
    <source>
        <dbReference type="Proteomes" id="UP001055879"/>
    </source>
</evidence>
<accession>A0ACB9FHW5</accession>
<dbReference type="EMBL" id="CM042047">
    <property type="protein sequence ID" value="KAI3770730.1"/>
    <property type="molecule type" value="Genomic_DNA"/>
</dbReference>
<evidence type="ECO:0000313" key="1">
    <source>
        <dbReference type="EMBL" id="KAI3770730.1"/>
    </source>
</evidence>
<gene>
    <name evidence="1" type="ORF">L6452_01873</name>
</gene>
<protein>
    <submittedName>
        <fullName evidence="1">Uncharacterized protein</fullName>
    </submittedName>
</protein>
<reference evidence="1 2" key="2">
    <citation type="journal article" date="2022" name="Mol. Ecol. Resour.">
        <title>The genomes of chicory, endive, great burdock and yacon provide insights into Asteraceae paleo-polyploidization history and plant inulin production.</title>
        <authorList>
            <person name="Fan W."/>
            <person name="Wang S."/>
            <person name="Wang H."/>
            <person name="Wang A."/>
            <person name="Jiang F."/>
            <person name="Liu H."/>
            <person name="Zhao H."/>
            <person name="Xu D."/>
            <person name="Zhang Y."/>
        </authorList>
    </citation>
    <scope>NUCLEOTIDE SEQUENCE [LARGE SCALE GENOMIC DNA]</scope>
    <source>
        <strain evidence="2">cv. Niubang</strain>
    </source>
</reference>
<proteinExistence type="predicted"/>
<sequence length="108" mass="12198">MKVVVSGEVVGVVAIAGQTIFTLSIIWKQRQEVLRVHVSTLGSQATGYLNVRRSKTISVVQVLTMALKRGPICVLGENRKQMKNDRVVWLHDDDAIRSVVFPFYRYLL</sequence>